<dbReference type="EMBL" id="CAJVQB010005490">
    <property type="protein sequence ID" value="CAG8663160.1"/>
    <property type="molecule type" value="Genomic_DNA"/>
</dbReference>
<accession>A0ABN7US12</accession>
<proteinExistence type="predicted"/>
<comment type="caution">
    <text evidence="1">The sequence shown here is derived from an EMBL/GenBank/DDBJ whole genome shotgun (WGS) entry which is preliminary data.</text>
</comment>
<keyword evidence="2" id="KW-1185">Reference proteome</keyword>
<gene>
    <name evidence="1" type="ORF">GMARGA_LOCUS9997</name>
</gene>
<evidence type="ECO:0000313" key="2">
    <source>
        <dbReference type="Proteomes" id="UP000789901"/>
    </source>
</evidence>
<protein>
    <submittedName>
        <fullName evidence="1">42871_t:CDS:1</fullName>
    </submittedName>
</protein>
<organism evidence="1 2">
    <name type="scientific">Gigaspora margarita</name>
    <dbReference type="NCBI Taxonomy" id="4874"/>
    <lineage>
        <taxon>Eukaryota</taxon>
        <taxon>Fungi</taxon>
        <taxon>Fungi incertae sedis</taxon>
        <taxon>Mucoromycota</taxon>
        <taxon>Glomeromycotina</taxon>
        <taxon>Glomeromycetes</taxon>
        <taxon>Diversisporales</taxon>
        <taxon>Gigasporaceae</taxon>
        <taxon>Gigaspora</taxon>
    </lineage>
</organism>
<evidence type="ECO:0000313" key="1">
    <source>
        <dbReference type="EMBL" id="CAG8663160.1"/>
    </source>
</evidence>
<dbReference type="Proteomes" id="UP000789901">
    <property type="component" value="Unassembled WGS sequence"/>
</dbReference>
<name>A0ABN7US12_GIGMA</name>
<reference evidence="1 2" key="1">
    <citation type="submission" date="2021-06" db="EMBL/GenBank/DDBJ databases">
        <authorList>
            <person name="Kallberg Y."/>
            <person name="Tangrot J."/>
            <person name="Rosling A."/>
        </authorList>
    </citation>
    <scope>NUCLEOTIDE SEQUENCE [LARGE SCALE GENOMIC DNA]</scope>
    <source>
        <strain evidence="1 2">120-4 pot B 10/14</strain>
    </source>
</reference>
<sequence>MSVNSNGKCLKNKEKQRRILIKSRAKATTKGSVIIDRFDGIVYQQSVNRKENLNGKGIGYPVNVRKFLLEKQFEIVRVVGLENPFNSASEILETIGVSEMNMLKKTELRRMQLEEEHQPDIRMVNNDKVLEEFDNNNANDKSGVIKICKTNNDERSLDGPSSNSEAKRLQVGDVVESSIENRSDIPKVHRPCDGNPMLVLNTLDQMKKREFYNYLYLDHMIECNGLEHLLFGNQIEIYKLGRLDLRVW</sequence>